<feature type="region of interest" description="Disordered" evidence="1">
    <location>
        <begin position="1"/>
        <end position="27"/>
    </location>
</feature>
<dbReference type="AlphaFoldDB" id="A0AA88P4R8"/>
<reference evidence="2" key="1">
    <citation type="submission" date="2023-08" db="EMBL/GenBank/DDBJ databases">
        <title>Chromosome-level Genome Assembly of mud carp (Cirrhinus molitorella).</title>
        <authorList>
            <person name="Liu H."/>
        </authorList>
    </citation>
    <scope>NUCLEOTIDE SEQUENCE</scope>
    <source>
        <strain evidence="2">Prfri</strain>
        <tissue evidence="2">Muscle</tissue>
    </source>
</reference>
<sequence length="214" mass="23641">MQRVEAPPAPLAPSPHASRAHTHTHRLWRSRRSAVGWILTTKEQRRERRGGRQPAEVHKSSFPDLEEETFTVRGETTTLAFQNIKSQRSPRLAAHPGETRNPAEAVKRRGGLGRRSMTLDFQQGSGAGGRSNRRSALVIFPFTNSFHAIVIAINPDGVTPVFSCDLVFLELSLCLVLHGMTAAFLETAEEVADGVSSLRNRKEPLQRLAAFSSV</sequence>
<gene>
    <name evidence="2" type="ORF">Q8A67_024718</name>
</gene>
<accession>A0AA88P4R8</accession>
<dbReference type="EMBL" id="JAUYZG010000024">
    <property type="protein sequence ID" value="KAK2870326.1"/>
    <property type="molecule type" value="Genomic_DNA"/>
</dbReference>
<name>A0AA88P4R8_9TELE</name>
<evidence type="ECO:0000313" key="3">
    <source>
        <dbReference type="Proteomes" id="UP001187343"/>
    </source>
</evidence>
<evidence type="ECO:0000256" key="1">
    <source>
        <dbReference type="SAM" id="MobiDB-lite"/>
    </source>
</evidence>
<feature type="region of interest" description="Disordered" evidence="1">
    <location>
        <begin position="39"/>
        <end position="60"/>
    </location>
</feature>
<proteinExistence type="predicted"/>
<protein>
    <submittedName>
        <fullName evidence="2">Uncharacterized protein</fullName>
    </submittedName>
</protein>
<feature type="region of interest" description="Disordered" evidence="1">
    <location>
        <begin position="87"/>
        <end position="131"/>
    </location>
</feature>
<feature type="compositionally biased region" description="Basic residues" evidence="1">
    <location>
        <begin position="18"/>
        <end position="27"/>
    </location>
</feature>
<keyword evidence="3" id="KW-1185">Reference proteome</keyword>
<organism evidence="2 3">
    <name type="scientific">Cirrhinus molitorella</name>
    <name type="common">mud carp</name>
    <dbReference type="NCBI Taxonomy" id="172907"/>
    <lineage>
        <taxon>Eukaryota</taxon>
        <taxon>Metazoa</taxon>
        <taxon>Chordata</taxon>
        <taxon>Craniata</taxon>
        <taxon>Vertebrata</taxon>
        <taxon>Euteleostomi</taxon>
        <taxon>Actinopterygii</taxon>
        <taxon>Neopterygii</taxon>
        <taxon>Teleostei</taxon>
        <taxon>Ostariophysi</taxon>
        <taxon>Cypriniformes</taxon>
        <taxon>Cyprinidae</taxon>
        <taxon>Labeoninae</taxon>
        <taxon>Labeonini</taxon>
        <taxon>Cirrhinus</taxon>
    </lineage>
</organism>
<evidence type="ECO:0000313" key="2">
    <source>
        <dbReference type="EMBL" id="KAK2870326.1"/>
    </source>
</evidence>
<comment type="caution">
    <text evidence="2">The sequence shown here is derived from an EMBL/GenBank/DDBJ whole genome shotgun (WGS) entry which is preliminary data.</text>
</comment>
<dbReference type="Proteomes" id="UP001187343">
    <property type="component" value="Unassembled WGS sequence"/>
</dbReference>